<evidence type="ECO:0000256" key="1">
    <source>
        <dbReference type="ARBA" id="ARBA00006484"/>
    </source>
</evidence>
<dbReference type="GO" id="GO:0016491">
    <property type="term" value="F:oxidoreductase activity"/>
    <property type="evidence" value="ECO:0007669"/>
    <property type="project" value="UniProtKB-KW"/>
</dbReference>
<dbReference type="AlphaFoldDB" id="A0A975HCF6"/>
<dbReference type="SUPFAM" id="SSF51735">
    <property type="entry name" value="NAD(P)-binding Rossmann-fold domains"/>
    <property type="match status" value="1"/>
</dbReference>
<name>A0A975HCF6_9SPHN</name>
<dbReference type="PRINTS" id="PR00081">
    <property type="entry name" value="GDHRDH"/>
</dbReference>
<dbReference type="RefSeq" id="WP_208632035.1">
    <property type="nucleotide sequence ID" value="NZ_CP059319.1"/>
</dbReference>
<dbReference type="InterPro" id="IPR051687">
    <property type="entry name" value="Peroxisomal_Beta-Oxidation"/>
</dbReference>
<reference evidence="4" key="2">
    <citation type="submission" date="2021-04" db="EMBL/GenBank/DDBJ databases">
        <title>Isolation and genomic analysis of the ibuprofen-degrading bacterium Sphingomonas strain MPO218.</title>
        <authorList>
            <person name="Aulestia M."/>
            <person name="Flores A."/>
            <person name="Mangas E.L."/>
            <person name="Perez-Pulido A.J."/>
            <person name="Santero E."/>
            <person name="Camacho E.M."/>
        </authorList>
    </citation>
    <scope>NUCLEOTIDE SEQUENCE</scope>
    <source>
        <strain evidence="4">MPO218</strain>
    </source>
</reference>
<comment type="similarity">
    <text evidence="1">Belongs to the short-chain dehydrogenases/reductases (SDR) family.</text>
</comment>
<dbReference type="EMBL" id="CP059319">
    <property type="protein sequence ID" value="QTH20203.1"/>
    <property type="molecule type" value="Genomic_DNA"/>
</dbReference>
<dbReference type="PANTHER" id="PTHR45024:SF2">
    <property type="entry name" value="SCP2 DOMAIN-CONTAINING PROTEIN"/>
    <property type="match status" value="1"/>
</dbReference>
<organism evidence="4 5">
    <name type="scientific">Rhizorhabdus wittichii</name>
    <dbReference type="NCBI Taxonomy" id="160791"/>
    <lineage>
        <taxon>Bacteria</taxon>
        <taxon>Pseudomonadati</taxon>
        <taxon>Pseudomonadota</taxon>
        <taxon>Alphaproteobacteria</taxon>
        <taxon>Sphingomonadales</taxon>
        <taxon>Sphingomonadaceae</taxon>
        <taxon>Rhizorhabdus</taxon>
    </lineage>
</organism>
<dbReference type="InterPro" id="IPR057326">
    <property type="entry name" value="KR_dom"/>
</dbReference>
<reference evidence="4" key="1">
    <citation type="submission" date="2020-07" db="EMBL/GenBank/DDBJ databases">
        <authorList>
            <person name="Camacho E."/>
        </authorList>
    </citation>
    <scope>NUCLEOTIDE SEQUENCE</scope>
    <source>
        <strain evidence="4">MPO218</strain>
    </source>
</reference>
<keyword evidence="2" id="KW-0560">Oxidoreductase</keyword>
<accession>A0A975HCF6</accession>
<evidence type="ECO:0000313" key="5">
    <source>
        <dbReference type="Proteomes" id="UP000664914"/>
    </source>
</evidence>
<evidence type="ECO:0000259" key="3">
    <source>
        <dbReference type="SMART" id="SM00822"/>
    </source>
</evidence>
<proteinExistence type="inferred from homology"/>
<dbReference type="Proteomes" id="UP000664914">
    <property type="component" value="Chromosome"/>
</dbReference>
<dbReference type="SMART" id="SM00822">
    <property type="entry name" value="PKS_KR"/>
    <property type="match status" value="1"/>
</dbReference>
<evidence type="ECO:0000313" key="4">
    <source>
        <dbReference type="EMBL" id="QTH20203.1"/>
    </source>
</evidence>
<feature type="domain" description="Ketoreductase" evidence="3">
    <location>
        <begin position="6"/>
        <end position="185"/>
    </location>
</feature>
<dbReference type="PANTHER" id="PTHR45024">
    <property type="entry name" value="DEHYDROGENASES, SHORT CHAIN"/>
    <property type="match status" value="1"/>
</dbReference>
<dbReference type="Pfam" id="PF00106">
    <property type="entry name" value="adh_short"/>
    <property type="match status" value="1"/>
</dbReference>
<dbReference type="InterPro" id="IPR036291">
    <property type="entry name" value="NAD(P)-bd_dom_sf"/>
</dbReference>
<gene>
    <name evidence="4" type="ORF">HRJ34_17825</name>
</gene>
<dbReference type="Gene3D" id="3.40.50.720">
    <property type="entry name" value="NAD(P)-binding Rossmann-like Domain"/>
    <property type="match status" value="2"/>
</dbReference>
<dbReference type="InterPro" id="IPR002347">
    <property type="entry name" value="SDR_fam"/>
</dbReference>
<sequence>MQSSSRSAIVTGGARGLGEAYATLLAAQGYAVIVNDRDGEAAAETVEKIRAAGGSAFVSVHNVEDSGACGEIVAHAIARTGRIDAVIANAGYLNDRSFAKMTAEEFDAMIRVHLLGTAHLARAAWPHLAASTSGRLIFTTSSASLWGNFGQANYGAAKAGVVGLMLSIVEEGLRSGIRVNTIAPYAMTRLGDGIFDPALARHMSVQDVARIVTHLCSTECAISGELLELGAGRVSRAKLMRSEGILFGDDIDQGAIAVALDELMTQPLDRSYSSAGQSFAAHVAHLKLEA</sequence>
<protein>
    <submittedName>
        <fullName evidence="4">SDR family NAD(P)-dependent oxidoreductase</fullName>
    </submittedName>
</protein>
<evidence type="ECO:0000256" key="2">
    <source>
        <dbReference type="ARBA" id="ARBA00023002"/>
    </source>
</evidence>